<evidence type="ECO:0000313" key="2">
    <source>
        <dbReference type="Proteomes" id="UP000019113"/>
    </source>
</evidence>
<comment type="caution">
    <text evidence="1">The sequence shown here is derived from an EMBL/GenBank/DDBJ whole genome shotgun (WGS) entry which is preliminary data.</text>
</comment>
<dbReference type="KEGG" id="hhu:AR456_19575"/>
<proteinExistence type="predicted"/>
<evidence type="ECO:0000313" key="1">
    <source>
        <dbReference type="EMBL" id="ERL50765.1"/>
    </source>
</evidence>
<dbReference type="Proteomes" id="UP000019113">
    <property type="component" value="Unassembled WGS sequence"/>
</dbReference>
<sequence length="75" mass="8866">MELHKIASQIAQGSRLSQDQARKWVHAFTELVHEHDPCHRIRTRRHPRWTANDPSSGSTIRVMQKQHLHIKLRKS</sequence>
<keyword evidence="2" id="KW-1185">Reference proteome</keyword>
<dbReference type="AlphaFoldDB" id="W1N752"/>
<accession>W1N752</accession>
<dbReference type="EMBL" id="AVBC01000035">
    <property type="protein sequence ID" value="ERL50765.1"/>
    <property type="molecule type" value="Genomic_DNA"/>
</dbReference>
<name>W1N752_9GAMM</name>
<reference evidence="1 2" key="1">
    <citation type="submission" date="2013-08" db="EMBL/GenBank/DDBJ databases">
        <title>draft genome of Halomonas huanghegensis, strain BJGMM-B45T.</title>
        <authorList>
            <person name="Miao C."/>
            <person name="Wan Y."/>
            <person name="Jin W."/>
        </authorList>
    </citation>
    <scope>NUCLEOTIDE SEQUENCE [LARGE SCALE GENOMIC DNA]</scope>
    <source>
        <strain evidence="1 2">BJGMM-B45</strain>
    </source>
</reference>
<dbReference type="RefSeq" id="WP_021819288.1">
    <property type="nucleotide sequence ID" value="NZ_AVBC01000035.1"/>
</dbReference>
<protein>
    <submittedName>
        <fullName evidence="1">Uncharacterized protein</fullName>
    </submittedName>
</protein>
<gene>
    <name evidence="1" type="ORF">BJB45_19405</name>
</gene>
<organism evidence="1 2">
    <name type="scientific">Halomonas huangheensis</name>
    <dbReference type="NCBI Taxonomy" id="1178482"/>
    <lineage>
        <taxon>Bacteria</taxon>
        <taxon>Pseudomonadati</taxon>
        <taxon>Pseudomonadota</taxon>
        <taxon>Gammaproteobacteria</taxon>
        <taxon>Oceanospirillales</taxon>
        <taxon>Halomonadaceae</taxon>
        <taxon>Halomonas</taxon>
    </lineage>
</organism>